<dbReference type="AlphaFoldDB" id="A0A2P2N3M5"/>
<dbReference type="EMBL" id="GGEC01056580">
    <property type="protein sequence ID" value="MBX37064.1"/>
    <property type="molecule type" value="Transcribed_RNA"/>
</dbReference>
<protein>
    <submittedName>
        <fullName evidence="1">Putative clathrin assembly protein At4g32285</fullName>
    </submittedName>
</protein>
<organism evidence="1">
    <name type="scientific">Rhizophora mucronata</name>
    <name type="common">Asiatic mangrove</name>
    <dbReference type="NCBI Taxonomy" id="61149"/>
    <lineage>
        <taxon>Eukaryota</taxon>
        <taxon>Viridiplantae</taxon>
        <taxon>Streptophyta</taxon>
        <taxon>Embryophyta</taxon>
        <taxon>Tracheophyta</taxon>
        <taxon>Spermatophyta</taxon>
        <taxon>Magnoliopsida</taxon>
        <taxon>eudicotyledons</taxon>
        <taxon>Gunneridae</taxon>
        <taxon>Pentapetalae</taxon>
        <taxon>rosids</taxon>
        <taxon>fabids</taxon>
        <taxon>Malpighiales</taxon>
        <taxon>Rhizophoraceae</taxon>
        <taxon>Rhizophora</taxon>
    </lineage>
</organism>
<reference evidence="1" key="1">
    <citation type="submission" date="2018-02" db="EMBL/GenBank/DDBJ databases">
        <title>Rhizophora mucronata_Transcriptome.</title>
        <authorList>
            <person name="Meera S.P."/>
            <person name="Sreeshan A."/>
            <person name="Augustine A."/>
        </authorList>
    </citation>
    <scope>NUCLEOTIDE SEQUENCE</scope>
    <source>
        <tissue evidence="1">Leaf</tissue>
    </source>
</reference>
<accession>A0A2P2N3M5</accession>
<proteinExistence type="predicted"/>
<name>A0A2P2N3M5_RHIMU</name>
<evidence type="ECO:0000313" key="1">
    <source>
        <dbReference type="EMBL" id="MBX37064.1"/>
    </source>
</evidence>
<sequence>MPVPNLLYQPQQQVSAMQKPLQVLHLMGMLPMHHFYLLVHLQRTKPMPICFPVHRLKIHHPSNSPNPLSPGEAVAYVVAQEALEVQASNSLVGEEP</sequence>